<dbReference type="Pfam" id="PF03797">
    <property type="entry name" value="Autotransporter"/>
    <property type="match status" value="1"/>
</dbReference>
<dbReference type="InterPro" id="IPR006315">
    <property type="entry name" value="OM_autotransptr_brl_dom"/>
</dbReference>
<dbReference type="NCBIfam" id="TIGR01414">
    <property type="entry name" value="autotrans_barl"/>
    <property type="match status" value="1"/>
</dbReference>
<name>A0A0L6CQK5_9RHOB</name>
<dbReference type="EMBL" id="LGVV01000097">
    <property type="protein sequence ID" value="KNX39833.1"/>
    <property type="molecule type" value="Genomic_DNA"/>
</dbReference>
<feature type="domain" description="Autotransporter" evidence="2">
    <location>
        <begin position="358"/>
        <end position="646"/>
    </location>
</feature>
<keyword evidence="4" id="KW-1185">Reference proteome</keyword>
<reference evidence="4" key="1">
    <citation type="submission" date="2015-07" db="EMBL/GenBank/DDBJ databases">
        <title>Draft Genome Sequence of Roseovarius tolerans EL-164, a producer of N-Acylated Alanine Methyl Esters (NAMEs).</title>
        <authorList>
            <person name="Voget S."/>
            <person name="Bruns H."/>
            <person name="Wagner-Doebler I."/>
            <person name="Schulz S."/>
            <person name="Daniel R."/>
        </authorList>
    </citation>
    <scope>NUCLEOTIDE SEQUENCE [LARGE SCALE GENOMIC DNA]</scope>
    <source>
        <strain evidence="4">EL-164</strain>
    </source>
</reference>
<dbReference type="SMART" id="SM00869">
    <property type="entry name" value="Autotransporter"/>
    <property type="match status" value="1"/>
</dbReference>
<sequence length="646" mass="66242">MTPLRSALLLATSFSALFTHGASAQAVIDNGAVQLGINPAGNLVTGGIGLTFLNTTAASGEALAPGCACEGWGVADLTTGEFAKAGQSFGFSNIVSSGLTVTGTGTDASSSGNAATSVTGIADGALSLQLTHDFAPSASSSLYEVDVIIENTGAGGVGDLVYRRAMDWDVPDTEFSEFVTIGGWPAANLIGSSDDGFADGNPNVALTTIAPDAVLNGNFTDSGPADHGSVFDFGFGTLAAGDTTEFQMFYGAAASEADAFVALGEVGAEVFSLGQPSSTDGDTLGTPHTFIFGFAGVGGTPIGPGGGGAATTPLNFAGQFANLVVDHHLYRSAQRLDRLSLSRASATVSTKGDDITPLGLSGITIRLTGSYFDGEFDATTNNVGLDYDTNYLAVSVEREFSVSGGTFSRGMVGFSFGYEDVDASRKDGLGSFDLDGMSYSIYGGVADPNGAFVDGALFYSDLDYEQQRIGLTNVFSSSPEGDSKGGRLRGGYNIDLGDAAGPGSGPQVNQTFGVYAEWTYRDTSIDSYTENNGGLTTTDFSDKTNEVGVGVRYGFDGFGASRNVFGNVDVALLSDLSGDDYNVAQTTLGGTALTSVVDGNDGVTLRSSVEVGFTEVSGWSGAARLGSRLNEDHSEVEVGLDITRRF</sequence>
<dbReference type="AlphaFoldDB" id="A0A0L6CQK5"/>
<evidence type="ECO:0000256" key="1">
    <source>
        <dbReference type="SAM" id="SignalP"/>
    </source>
</evidence>
<dbReference type="GO" id="GO:0019867">
    <property type="term" value="C:outer membrane"/>
    <property type="evidence" value="ECO:0007669"/>
    <property type="project" value="InterPro"/>
</dbReference>
<evidence type="ECO:0000259" key="2">
    <source>
        <dbReference type="PROSITE" id="PS51208"/>
    </source>
</evidence>
<gene>
    <name evidence="3" type="ORF">ROTO_36270</name>
</gene>
<evidence type="ECO:0000313" key="4">
    <source>
        <dbReference type="Proteomes" id="UP000037046"/>
    </source>
</evidence>
<protein>
    <submittedName>
        <fullName evidence="3">Autotransporter beta-domain protein</fullName>
    </submittedName>
</protein>
<dbReference type="Proteomes" id="UP000037046">
    <property type="component" value="Unassembled WGS sequence"/>
</dbReference>
<dbReference type="InterPro" id="IPR036709">
    <property type="entry name" value="Autotransporte_beta_dom_sf"/>
</dbReference>
<proteinExistence type="predicted"/>
<dbReference type="RefSeq" id="WP_082238043.1">
    <property type="nucleotide sequence ID" value="NZ_CP118494.1"/>
</dbReference>
<keyword evidence="1" id="KW-0732">Signal</keyword>
<comment type="caution">
    <text evidence="3">The sequence shown here is derived from an EMBL/GenBank/DDBJ whole genome shotgun (WGS) entry which is preliminary data.</text>
</comment>
<organism evidence="3 4">
    <name type="scientific">Roseovarius tolerans</name>
    <dbReference type="NCBI Taxonomy" id="74031"/>
    <lineage>
        <taxon>Bacteria</taxon>
        <taxon>Pseudomonadati</taxon>
        <taxon>Pseudomonadota</taxon>
        <taxon>Alphaproteobacteria</taxon>
        <taxon>Rhodobacterales</taxon>
        <taxon>Roseobacteraceae</taxon>
        <taxon>Roseovarius</taxon>
    </lineage>
</organism>
<dbReference type="PATRIC" id="fig|74031.6.peg.3724"/>
<dbReference type="Gene3D" id="2.40.128.130">
    <property type="entry name" value="Autotransporter beta-domain"/>
    <property type="match status" value="1"/>
</dbReference>
<evidence type="ECO:0000313" key="3">
    <source>
        <dbReference type="EMBL" id="KNX39833.1"/>
    </source>
</evidence>
<dbReference type="InterPro" id="IPR005546">
    <property type="entry name" value="Autotransporte_beta"/>
</dbReference>
<accession>A0A0L6CQK5</accession>
<dbReference type="SUPFAM" id="SSF103515">
    <property type="entry name" value="Autotransporter"/>
    <property type="match status" value="1"/>
</dbReference>
<feature type="chain" id="PRO_5005563191" evidence="1">
    <location>
        <begin position="25"/>
        <end position="646"/>
    </location>
</feature>
<dbReference type="PROSITE" id="PS51208">
    <property type="entry name" value="AUTOTRANSPORTER"/>
    <property type="match status" value="1"/>
</dbReference>
<feature type="signal peptide" evidence="1">
    <location>
        <begin position="1"/>
        <end position="24"/>
    </location>
</feature>
<dbReference type="OrthoDB" id="5003858at2"/>